<sequence>MSANTGHAGIGLETTRHLAANGARVYIAGRSEARVNEAISKMQSLQSSLDVRFLKMDLQDLKTIKEAAAEFMQKETRLDILVNNAGIMASPFELTKDGYENQWQTNFLAHHALSLSLIPLFQQTARLNNGRKASVRIVSVASDMAFLVGPKNINYKDPNLMDLTGRLAPWKRYSHSKQANIIGAKAINDHYQHLGITAYSLHPGIIKTNLQSHDTTILGSITRVAMNVGPTFSTLDGSRNSLYCATSPKAASEGGCYFVPFGKVDHKADKWLNDPDAVKQLWDLAIRQLTKSGFEFQL</sequence>
<dbReference type="Gene3D" id="3.40.50.720">
    <property type="entry name" value="NAD(P)-binding Rossmann-like Domain"/>
    <property type="match status" value="1"/>
</dbReference>
<dbReference type="HOGENOM" id="CLU_010194_44_6_1"/>
<dbReference type="RefSeq" id="XP_013265091.1">
    <property type="nucleotide sequence ID" value="XM_013409637.1"/>
</dbReference>
<dbReference type="GO" id="GO:0034389">
    <property type="term" value="P:lipid droplet organization"/>
    <property type="evidence" value="ECO:0007669"/>
    <property type="project" value="EnsemblFungi"/>
</dbReference>
<keyword evidence="3" id="KW-0560">Oxidoreductase</keyword>
<evidence type="ECO:0000256" key="1">
    <source>
        <dbReference type="ARBA" id="ARBA00006484"/>
    </source>
</evidence>
<dbReference type="GO" id="GO:0005773">
    <property type="term" value="C:vacuole"/>
    <property type="evidence" value="ECO:0007669"/>
    <property type="project" value="GOC"/>
</dbReference>
<dbReference type="InterPro" id="IPR036291">
    <property type="entry name" value="NAD(P)-bd_dom_sf"/>
</dbReference>
<dbReference type="GO" id="GO:0005811">
    <property type="term" value="C:lipid droplet"/>
    <property type="evidence" value="ECO:0007669"/>
    <property type="project" value="EnsemblFungi"/>
</dbReference>
<dbReference type="PANTHER" id="PTHR24320:SF282">
    <property type="entry name" value="WW DOMAIN-CONTAINING OXIDOREDUCTASE"/>
    <property type="match status" value="1"/>
</dbReference>
<evidence type="ECO:0008006" key="6">
    <source>
        <dbReference type="Google" id="ProtNLM"/>
    </source>
</evidence>
<dbReference type="EMBL" id="AMGV01000001">
    <property type="protein sequence ID" value="KEF62501.1"/>
    <property type="molecule type" value="Genomic_DNA"/>
</dbReference>
<organism evidence="4 5">
    <name type="scientific">Exophiala aquamarina CBS 119918</name>
    <dbReference type="NCBI Taxonomy" id="1182545"/>
    <lineage>
        <taxon>Eukaryota</taxon>
        <taxon>Fungi</taxon>
        <taxon>Dikarya</taxon>
        <taxon>Ascomycota</taxon>
        <taxon>Pezizomycotina</taxon>
        <taxon>Eurotiomycetes</taxon>
        <taxon>Chaetothyriomycetidae</taxon>
        <taxon>Chaetothyriales</taxon>
        <taxon>Herpotrichiellaceae</taxon>
        <taxon>Exophiala</taxon>
    </lineage>
</organism>
<proteinExistence type="inferred from homology"/>
<dbReference type="SUPFAM" id="SSF51735">
    <property type="entry name" value="NAD(P)-binding Rossmann-fold domains"/>
    <property type="match status" value="1"/>
</dbReference>
<dbReference type="GO" id="GO:0005739">
    <property type="term" value="C:mitochondrion"/>
    <property type="evidence" value="ECO:0007669"/>
    <property type="project" value="EnsemblFungi"/>
</dbReference>
<dbReference type="InterPro" id="IPR002347">
    <property type="entry name" value="SDR_fam"/>
</dbReference>
<accession>A0A072PRK0</accession>
<keyword evidence="5" id="KW-1185">Reference proteome</keyword>
<evidence type="ECO:0000313" key="5">
    <source>
        <dbReference type="Proteomes" id="UP000027920"/>
    </source>
</evidence>
<name>A0A072PRK0_9EURO</name>
<dbReference type="GO" id="GO:0007033">
    <property type="term" value="P:vacuole organization"/>
    <property type="evidence" value="ECO:0007669"/>
    <property type="project" value="EnsemblFungi"/>
</dbReference>
<protein>
    <recommendedName>
        <fullName evidence="6">Oxidoreductase</fullName>
    </recommendedName>
</protein>
<evidence type="ECO:0000256" key="2">
    <source>
        <dbReference type="ARBA" id="ARBA00022857"/>
    </source>
</evidence>
<dbReference type="GO" id="GO:0016491">
    <property type="term" value="F:oxidoreductase activity"/>
    <property type="evidence" value="ECO:0007669"/>
    <property type="project" value="UniProtKB-KW"/>
</dbReference>
<dbReference type="STRING" id="1182545.A0A072PRK0"/>
<comment type="caution">
    <text evidence="4">The sequence shown here is derived from an EMBL/GenBank/DDBJ whole genome shotgun (WGS) entry which is preliminary data.</text>
</comment>
<dbReference type="OrthoDB" id="191139at2759"/>
<evidence type="ECO:0000313" key="4">
    <source>
        <dbReference type="EMBL" id="KEF62501.1"/>
    </source>
</evidence>
<dbReference type="Pfam" id="PF00106">
    <property type="entry name" value="adh_short"/>
    <property type="match status" value="1"/>
</dbReference>
<dbReference type="GeneID" id="25275425"/>
<dbReference type="GO" id="GO:0006624">
    <property type="term" value="P:vacuolar protein processing"/>
    <property type="evidence" value="ECO:0007669"/>
    <property type="project" value="EnsemblFungi"/>
</dbReference>
<comment type="similarity">
    <text evidence="1">Belongs to the short-chain dehydrogenases/reductases (SDR) family.</text>
</comment>
<dbReference type="AlphaFoldDB" id="A0A072PRK0"/>
<dbReference type="PANTHER" id="PTHR24320">
    <property type="entry name" value="RETINOL DEHYDROGENASE"/>
    <property type="match status" value="1"/>
</dbReference>
<gene>
    <name evidence="4" type="ORF">A1O9_00474</name>
</gene>
<dbReference type="Proteomes" id="UP000027920">
    <property type="component" value="Unassembled WGS sequence"/>
</dbReference>
<keyword evidence="2" id="KW-0521">NADP</keyword>
<reference evidence="4 5" key="1">
    <citation type="submission" date="2013-03" db="EMBL/GenBank/DDBJ databases">
        <title>The Genome Sequence of Exophiala aquamarina CBS 119918.</title>
        <authorList>
            <consortium name="The Broad Institute Genomics Platform"/>
            <person name="Cuomo C."/>
            <person name="de Hoog S."/>
            <person name="Gorbushina A."/>
            <person name="Walker B."/>
            <person name="Young S.K."/>
            <person name="Zeng Q."/>
            <person name="Gargeya S."/>
            <person name="Fitzgerald M."/>
            <person name="Haas B."/>
            <person name="Abouelleil A."/>
            <person name="Allen A.W."/>
            <person name="Alvarado L."/>
            <person name="Arachchi H.M."/>
            <person name="Berlin A.M."/>
            <person name="Chapman S.B."/>
            <person name="Gainer-Dewar J."/>
            <person name="Goldberg J."/>
            <person name="Griggs A."/>
            <person name="Gujja S."/>
            <person name="Hansen M."/>
            <person name="Howarth C."/>
            <person name="Imamovic A."/>
            <person name="Ireland A."/>
            <person name="Larimer J."/>
            <person name="McCowan C."/>
            <person name="Murphy C."/>
            <person name="Pearson M."/>
            <person name="Poon T.W."/>
            <person name="Priest M."/>
            <person name="Roberts A."/>
            <person name="Saif S."/>
            <person name="Shea T."/>
            <person name="Sisk P."/>
            <person name="Sykes S."/>
            <person name="Wortman J."/>
            <person name="Nusbaum C."/>
            <person name="Birren B."/>
        </authorList>
    </citation>
    <scope>NUCLEOTIDE SEQUENCE [LARGE SCALE GENOMIC DNA]</scope>
    <source>
        <strain evidence="4 5">CBS 119918</strain>
    </source>
</reference>
<dbReference type="VEuPathDB" id="FungiDB:A1O9_00474"/>
<evidence type="ECO:0000256" key="3">
    <source>
        <dbReference type="ARBA" id="ARBA00023002"/>
    </source>
</evidence>